<organism evidence="1 2">
    <name type="scientific">Amaricoccus macauensis</name>
    <dbReference type="NCBI Taxonomy" id="57001"/>
    <lineage>
        <taxon>Bacteria</taxon>
        <taxon>Pseudomonadati</taxon>
        <taxon>Pseudomonadota</taxon>
        <taxon>Alphaproteobacteria</taxon>
        <taxon>Rhodobacterales</taxon>
        <taxon>Paracoccaceae</taxon>
        <taxon>Amaricoccus</taxon>
    </lineage>
</organism>
<sequence>MGLNGPVPANAEAAFLAWSLALPAGADARAAARLALAALPSAGGADLLRLRGYLATAARTGAAMPRGRRRRRSAN</sequence>
<evidence type="ECO:0000313" key="1">
    <source>
        <dbReference type="EMBL" id="MBB5221281.1"/>
    </source>
</evidence>
<accession>A0A840SPR6</accession>
<gene>
    <name evidence="1" type="ORF">HNP73_001202</name>
</gene>
<reference evidence="1 2" key="1">
    <citation type="submission" date="2020-08" db="EMBL/GenBank/DDBJ databases">
        <title>Genomic Encyclopedia of Type Strains, Phase IV (KMG-IV): sequencing the most valuable type-strain genomes for metagenomic binning, comparative biology and taxonomic classification.</title>
        <authorList>
            <person name="Goeker M."/>
        </authorList>
    </citation>
    <scope>NUCLEOTIDE SEQUENCE [LARGE SCALE GENOMIC DNA]</scope>
    <source>
        <strain evidence="1 2">DSM 101730</strain>
    </source>
</reference>
<evidence type="ECO:0000313" key="2">
    <source>
        <dbReference type="Proteomes" id="UP000549457"/>
    </source>
</evidence>
<name>A0A840SPR6_9RHOB</name>
<dbReference type="AlphaFoldDB" id="A0A840SPR6"/>
<dbReference type="EMBL" id="JACHFM010000001">
    <property type="protein sequence ID" value="MBB5221281.1"/>
    <property type="molecule type" value="Genomic_DNA"/>
</dbReference>
<dbReference type="Proteomes" id="UP000549457">
    <property type="component" value="Unassembled WGS sequence"/>
</dbReference>
<protein>
    <submittedName>
        <fullName evidence="1">Uncharacterized protein</fullName>
    </submittedName>
</protein>
<proteinExistence type="predicted"/>
<dbReference type="RefSeq" id="WP_184147666.1">
    <property type="nucleotide sequence ID" value="NZ_JACHFM010000001.1"/>
</dbReference>
<keyword evidence="2" id="KW-1185">Reference proteome</keyword>
<comment type="caution">
    <text evidence="1">The sequence shown here is derived from an EMBL/GenBank/DDBJ whole genome shotgun (WGS) entry which is preliminary data.</text>
</comment>